<reference evidence="1" key="1">
    <citation type="journal article" date="2014" name="Front. Microbiol.">
        <title>High frequency of phylogenetically diverse reductive dehalogenase-homologous genes in deep subseafloor sedimentary metagenomes.</title>
        <authorList>
            <person name="Kawai M."/>
            <person name="Futagami T."/>
            <person name="Toyoda A."/>
            <person name="Takaki Y."/>
            <person name="Nishi S."/>
            <person name="Hori S."/>
            <person name="Arai W."/>
            <person name="Tsubouchi T."/>
            <person name="Morono Y."/>
            <person name="Uchiyama I."/>
            <person name="Ito T."/>
            <person name="Fujiyama A."/>
            <person name="Inagaki F."/>
            <person name="Takami H."/>
        </authorList>
    </citation>
    <scope>NUCLEOTIDE SEQUENCE</scope>
    <source>
        <strain evidence="1">Expedition CK06-06</strain>
    </source>
</reference>
<protein>
    <submittedName>
        <fullName evidence="1">Uncharacterized protein</fullName>
    </submittedName>
</protein>
<dbReference type="AlphaFoldDB" id="X1H290"/>
<name>X1H290_9ZZZZ</name>
<evidence type="ECO:0000313" key="1">
    <source>
        <dbReference type="EMBL" id="GAH51225.1"/>
    </source>
</evidence>
<organism evidence="1">
    <name type="scientific">marine sediment metagenome</name>
    <dbReference type="NCBI Taxonomy" id="412755"/>
    <lineage>
        <taxon>unclassified sequences</taxon>
        <taxon>metagenomes</taxon>
        <taxon>ecological metagenomes</taxon>
    </lineage>
</organism>
<comment type="caution">
    <text evidence="1">The sequence shown here is derived from an EMBL/GenBank/DDBJ whole genome shotgun (WGS) entry which is preliminary data.</text>
</comment>
<proteinExistence type="predicted"/>
<dbReference type="EMBL" id="BARU01017995">
    <property type="protein sequence ID" value="GAH51225.1"/>
    <property type="molecule type" value="Genomic_DNA"/>
</dbReference>
<accession>X1H290</accession>
<feature type="non-terminal residue" evidence="1">
    <location>
        <position position="30"/>
    </location>
</feature>
<gene>
    <name evidence="1" type="ORF">S03H2_29786</name>
</gene>
<sequence length="30" mass="3650">MSFYEFVFIVELDVAKMGVIMHMDLYKHQK</sequence>